<dbReference type="AlphaFoldDB" id="A0A452HSA4"/>
<dbReference type="Ensembl" id="ENSGAGT00000020445.1">
    <property type="protein sequence ID" value="ENSGAGP00000017922.1"/>
    <property type="gene ID" value="ENSGAGG00000013295.1"/>
</dbReference>
<dbReference type="Proteomes" id="UP000291020">
    <property type="component" value="Unassembled WGS sequence"/>
</dbReference>
<evidence type="ECO:0000256" key="1">
    <source>
        <dbReference type="ARBA" id="ARBA00007116"/>
    </source>
</evidence>
<dbReference type="InterPro" id="IPR005485">
    <property type="entry name" value="Rbsml_uL18_euk_arch"/>
</dbReference>
<evidence type="ECO:0000256" key="2">
    <source>
        <dbReference type="ARBA" id="ARBA00022980"/>
    </source>
</evidence>
<keyword evidence="3" id="KW-0687">Ribonucleoprotein</keyword>
<reference evidence="4" key="2">
    <citation type="submission" date="2025-08" db="UniProtKB">
        <authorList>
            <consortium name="Ensembl"/>
        </authorList>
    </citation>
    <scope>IDENTIFICATION</scope>
</reference>
<organism evidence="4 5">
    <name type="scientific">Gopherus agassizii</name>
    <name type="common">Agassiz's desert tortoise</name>
    <dbReference type="NCBI Taxonomy" id="38772"/>
    <lineage>
        <taxon>Eukaryota</taxon>
        <taxon>Metazoa</taxon>
        <taxon>Chordata</taxon>
        <taxon>Craniata</taxon>
        <taxon>Vertebrata</taxon>
        <taxon>Euteleostomi</taxon>
        <taxon>Archelosauria</taxon>
        <taxon>Testudinata</taxon>
        <taxon>Testudines</taxon>
        <taxon>Cryptodira</taxon>
        <taxon>Durocryptodira</taxon>
        <taxon>Testudinoidea</taxon>
        <taxon>Testudinidae</taxon>
        <taxon>Gopherus</taxon>
    </lineage>
</organism>
<evidence type="ECO:0000313" key="4">
    <source>
        <dbReference type="Ensembl" id="ENSGAGP00000017922.1"/>
    </source>
</evidence>
<name>A0A452HSA4_9SAUR</name>
<reference evidence="5" key="1">
    <citation type="journal article" date="2017" name="PLoS ONE">
        <title>The Agassiz's desert tortoise genome provides a resource for the conservation of a threatened species.</title>
        <authorList>
            <person name="Tollis M."/>
            <person name="DeNardo D.F."/>
            <person name="Cornelius J.A."/>
            <person name="Dolby G.A."/>
            <person name="Edwards T."/>
            <person name="Henen B.T."/>
            <person name="Karl A.E."/>
            <person name="Murphy R.W."/>
            <person name="Kusumi K."/>
        </authorList>
    </citation>
    <scope>NUCLEOTIDE SEQUENCE [LARGE SCALE GENOMIC DNA]</scope>
</reference>
<dbReference type="Gene3D" id="3.30.420.100">
    <property type="match status" value="1"/>
</dbReference>
<dbReference type="GO" id="GO:0003735">
    <property type="term" value="F:structural constituent of ribosome"/>
    <property type="evidence" value="ECO:0007669"/>
    <property type="project" value="InterPro"/>
</dbReference>
<dbReference type="GO" id="GO:1990904">
    <property type="term" value="C:ribonucleoprotein complex"/>
    <property type="evidence" value="ECO:0007669"/>
    <property type="project" value="UniProtKB-KW"/>
</dbReference>
<dbReference type="GO" id="GO:0005840">
    <property type="term" value="C:ribosome"/>
    <property type="evidence" value="ECO:0007669"/>
    <property type="project" value="UniProtKB-KW"/>
</dbReference>
<evidence type="ECO:0000256" key="3">
    <source>
        <dbReference type="ARBA" id="ARBA00023274"/>
    </source>
</evidence>
<comment type="similarity">
    <text evidence="1">Belongs to the universal ribosomal protein uL18 family.</text>
</comment>
<evidence type="ECO:0000313" key="5">
    <source>
        <dbReference type="Proteomes" id="UP000291020"/>
    </source>
</evidence>
<protein>
    <submittedName>
        <fullName evidence="4">Uncharacterized protein</fullName>
    </submittedName>
</protein>
<dbReference type="SUPFAM" id="SSF53137">
    <property type="entry name" value="Translational machinery components"/>
    <property type="match status" value="1"/>
</dbReference>
<accession>A0A452HSA4</accession>
<reference evidence="4" key="3">
    <citation type="submission" date="2025-09" db="UniProtKB">
        <authorList>
            <consortium name="Ensembl"/>
        </authorList>
    </citation>
    <scope>IDENTIFICATION</scope>
</reference>
<dbReference type="GO" id="GO:0008097">
    <property type="term" value="F:5S rRNA binding"/>
    <property type="evidence" value="ECO:0007669"/>
    <property type="project" value="InterPro"/>
</dbReference>
<dbReference type="GO" id="GO:0006412">
    <property type="term" value="P:translation"/>
    <property type="evidence" value="ECO:0007669"/>
    <property type="project" value="InterPro"/>
</dbReference>
<proteinExistence type="inferred from homology"/>
<dbReference type="Pfam" id="PF17144">
    <property type="entry name" value="Ribosomal_L5e"/>
    <property type="match status" value="1"/>
</dbReference>
<keyword evidence="2" id="KW-0689">Ribosomal protein</keyword>
<keyword evidence="5" id="KW-1185">Reference proteome</keyword>
<sequence length="75" mass="8952">KVMIPLALDEGEGKTDYYNTPKYRMIVRITNREIFCQVRISLLTWLYKHCLFYLYPKEGKKAVQTLTAEAEMKWC</sequence>